<dbReference type="InterPro" id="IPR000014">
    <property type="entry name" value="PAS"/>
</dbReference>
<dbReference type="InterPro" id="IPR035965">
    <property type="entry name" value="PAS-like_dom_sf"/>
</dbReference>
<dbReference type="Pfam" id="PF08447">
    <property type="entry name" value="PAS_3"/>
    <property type="match status" value="1"/>
</dbReference>
<sequence length="72" mass="8417">MLGYTKDELPAVYQSVERLLHPDDRALLKQKLLAHFKHGENMIWNYALPANRQDIGISRLKDKPVLMEMAKR</sequence>
<dbReference type="InterPro" id="IPR013655">
    <property type="entry name" value="PAS_fold_3"/>
</dbReference>
<evidence type="ECO:0000313" key="3">
    <source>
        <dbReference type="Proteomes" id="UP000274350"/>
    </source>
</evidence>
<evidence type="ECO:0000259" key="1">
    <source>
        <dbReference type="PROSITE" id="PS50112"/>
    </source>
</evidence>
<proteinExistence type="predicted"/>
<feature type="domain" description="PAS" evidence="1">
    <location>
        <begin position="1"/>
        <end position="39"/>
    </location>
</feature>
<dbReference type="AlphaFoldDB" id="A0A6M4A633"/>
<dbReference type="KEGG" id="upi:EJG51_014405"/>
<name>A0A6M4A633_9BURK</name>
<gene>
    <name evidence="2" type="ORF">EJG51_014405</name>
</gene>
<organism evidence="2 3">
    <name type="scientific">Undibacterium piscinae</name>
    <dbReference type="NCBI Taxonomy" id="2495591"/>
    <lineage>
        <taxon>Bacteria</taxon>
        <taxon>Pseudomonadati</taxon>
        <taxon>Pseudomonadota</taxon>
        <taxon>Betaproteobacteria</taxon>
        <taxon>Burkholderiales</taxon>
        <taxon>Oxalobacteraceae</taxon>
        <taxon>Undibacterium</taxon>
    </lineage>
</organism>
<dbReference type="EMBL" id="CP051152">
    <property type="protein sequence ID" value="QJQ06832.1"/>
    <property type="molecule type" value="Genomic_DNA"/>
</dbReference>
<dbReference type="SUPFAM" id="SSF55785">
    <property type="entry name" value="PYP-like sensor domain (PAS domain)"/>
    <property type="match status" value="1"/>
</dbReference>
<keyword evidence="3" id="KW-1185">Reference proteome</keyword>
<dbReference type="PROSITE" id="PS50112">
    <property type="entry name" value="PAS"/>
    <property type="match status" value="1"/>
</dbReference>
<dbReference type="Proteomes" id="UP000274350">
    <property type="component" value="Chromosome"/>
</dbReference>
<dbReference type="CDD" id="cd00130">
    <property type="entry name" value="PAS"/>
    <property type="match status" value="1"/>
</dbReference>
<reference evidence="2 3" key="1">
    <citation type="journal article" date="2019" name="Int. J. Syst. Evol. Microbiol.">
        <title>Undibacterium piscinae sp. nov., isolated from Korean shiner intestine.</title>
        <authorList>
            <person name="Lee S.Y."/>
            <person name="Kang W."/>
            <person name="Kim P.S."/>
            <person name="Kim H.S."/>
            <person name="Sung H."/>
            <person name="Shin N.R."/>
            <person name="Whon T.W."/>
            <person name="Yun J.H."/>
            <person name="Lee J.Y."/>
            <person name="Lee J.Y."/>
            <person name="Jung M.J."/>
            <person name="Jeong Y.S."/>
            <person name="Tak E.J."/>
            <person name="Han J.E."/>
            <person name="Hyun D.W."/>
            <person name="Kang M.S."/>
            <person name="Lee K.E."/>
            <person name="Lee B.H."/>
            <person name="Bae J.W."/>
        </authorList>
    </citation>
    <scope>NUCLEOTIDE SEQUENCE [LARGE SCALE GENOMIC DNA]</scope>
    <source>
        <strain evidence="2 3">S11R28</strain>
    </source>
</reference>
<protein>
    <submittedName>
        <fullName evidence="2">PAS domain-containing protein</fullName>
    </submittedName>
</protein>
<accession>A0A6M4A633</accession>
<evidence type="ECO:0000313" key="2">
    <source>
        <dbReference type="EMBL" id="QJQ06832.1"/>
    </source>
</evidence>
<dbReference type="Gene3D" id="3.30.450.20">
    <property type="entry name" value="PAS domain"/>
    <property type="match status" value="1"/>
</dbReference>